<dbReference type="PROSITE" id="PS50089">
    <property type="entry name" value="ZF_RING_2"/>
    <property type="match status" value="1"/>
</dbReference>
<feature type="compositionally biased region" description="Low complexity" evidence="5">
    <location>
        <begin position="412"/>
        <end position="422"/>
    </location>
</feature>
<dbReference type="InParanoid" id="A0A0G4G301"/>
<feature type="compositionally biased region" description="Basic and acidic residues" evidence="5">
    <location>
        <begin position="427"/>
        <end position="436"/>
    </location>
</feature>
<evidence type="ECO:0000256" key="3">
    <source>
        <dbReference type="ARBA" id="ARBA00022833"/>
    </source>
</evidence>
<keyword evidence="1" id="KW-0479">Metal-binding</keyword>
<sequence length="591" mass="63847">MQAAGPTMTPGDEDPVPSAPPLPPPPPVAVAAAADLQIPIGDGVGVGGVAAEEDDGDPLLATMAFLLRDTEKRFDTWIMTALMADLSIALLLLKILAPGMVPPWLGGGLFPWWLILLPLFLLDVYNLCFAHYLWRNRRMLIKHEALRTATLAASDALYKVLLLVHLYSRGRRVLNLRLTMVPTIIGYAAHFCMGSVHDIPQAEGCGVISRVLGEFWRFLWFVLLVSLSCKGDNASGYSWKAAFWPLWGFFGVLCLLLVVLLPVCVVTAFLDRTRMLMVGWLSLVAAGLAASSLTTAVSLSHTLDNGLCGPSLSSSQCSDQLELVLIPWLAYLSACVMSAVILRKPLCYAMHATWFVPAPPDGPQPNRAPLAMRRAHRLPTEMYQVTSTFFTLRPPSPEVRRTALAASSRVPGEAAQGAQGAQLSNRPPEHSPRHLLDPPSSVMNSFFGSSIDEACEEDLCFVCFDVKPDAILYPCGHGGSCVKCACNIARRQQARCAICRQTVGAVLRITAGPYSAAEVDTSRGLGLLRAHRSARSVGVQPSAGGDTSDATTTGGNVAEKPLMRRFKKVRVEPVSMREITTGAAAAARRRR</sequence>
<keyword evidence="6" id="KW-0812">Transmembrane</keyword>
<protein>
    <recommendedName>
        <fullName evidence="7">RING-type domain-containing protein</fullName>
    </recommendedName>
</protein>
<dbReference type="EMBL" id="CDMY01000551">
    <property type="protein sequence ID" value="CEM22104.1"/>
    <property type="molecule type" value="Genomic_DNA"/>
</dbReference>
<dbReference type="SUPFAM" id="SSF57850">
    <property type="entry name" value="RING/U-box"/>
    <property type="match status" value="1"/>
</dbReference>
<dbReference type="InterPro" id="IPR001841">
    <property type="entry name" value="Znf_RING"/>
</dbReference>
<evidence type="ECO:0000256" key="6">
    <source>
        <dbReference type="SAM" id="Phobius"/>
    </source>
</evidence>
<evidence type="ECO:0000313" key="8">
    <source>
        <dbReference type="EMBL" id="CEM22104.1"/>
    </source>
</evidence>
<dbReference type="GO" id="GO:0016567">
    <property type="term" value="P:protein ubiquitination"/>
    <property type="evidence" value="ECO:0007669"/>
    <property type="project" value="TreeGrafter"/>
</dbReference>
<dbReference type="GO" id="GO:0061630">
    <property type="term" value="F:ubiquitin protein ligase activity"/>
    <property type="evidence" value="ECO:0007669"/>
    <property type="project" value="TreeGrafter"/>
</dbReference>
<feature type="transmembrane region" description="Helical" evidence="6">
    <location>
        <begin position="77"/>
        <end position="97"/>
    </location>
</feature>
<dbReference type="Gene3D" id="3.30.40.10">
    <property type="entry name" value="Zinc/RING finger domain, C3HC4 (zinc finger)"/>
    <property type="match status" value="1"/>
</dbReference>
<keyword evidence="3" id="KW-0862">Zinc</keyword>
<keyword evidence="6" id="KW-1133">Transmembrane helix</keyword>
<feature type="transmembrane region" description="Helical" evidence="6">
    <location>
        <begin position="277"/>
        <end position="303"/>
    </location>
</feature>
<dbReference type="OMA" id="CATEWFT"/>
<feature type="transmembrane region" description="Helical" evidence="6">
    <location>
        <begin position="109"/>
        <end position="134"/>
    </location>
</feature>
<feature type="domain" description="RING-type" evidence="7">
    <location>
        <begin position="460"/>
        <end position="500"/>
    </location>
</feature>
<keyword evidence="2 4" id="KW-0863">Zinc-finger</keyword>
<evidence type="ECO:0000256" key="5">
    <source>
        <dbReference type="SAM" id="MobiDB-lite"/>
    </source>
</evidence>
<dbReference type="VEuPathDB" id="CryptoDB:Vbra_21902"/>
<evidence type="ECO:0000256" key="1">
    <source>
        <dbReference type="ARBA" id="ARBA00022723"/>
    </source>
</evidence>
<keyword evidence="6" id="KW-0472">Membrane</keyword>
<evidence type="ECO:0000256" key="2">
    <source>
        <dbReference type="ARBA" id="ARBA00022771"/>
    </source>
</evidence>
<dbReference type="AlphaFoldDB" id="A0A0G4G301"/>
<accession>A0A0G4G301</accession>
<name>A0A0G4G301_VITBC</name>
<feature type="transmembrane region" description="Helical" evidence="6">
    <location>
        <begin position="247"/>
        <end position="270"/>
    </location>
</feature>
<dbReference type="Pfam" id="PF13920">
    <property type="entry name" value="zf-C3HC4_3"/>
    <property type="match status" value="1"/>
</dbReference>
<feature type="compositionally biased region" description="Pro residues" evidence="5">
    <location>
        <begin position="17"/>
        <end position="27"/>
    </location>
</feature>
<dbReference type="GO" id="GO:0008270">
    <property type="term" value="F:zinc ion binding"/>
    <property type="evidence" value="ECO:0007669"/>
    <property type="project" value="UniProtKB-KW"/>
</dbReference>
<dbReference type="PANTHER" id="PTHR46858">
    <property type="entry name" value="OS05G0521000 PROTEIN"/>
    <property type="match status" value="1"/>
</dbReference>
<dbReference type="Proteomes" id="UP000041254">
    <property type="component" value="Unassembled WGS sequence"/>
</dbReference>
<feature type="region of interest" description="Disordered" evidence="5">
    <location>
        <begin position="402"/>
        <end position="438"/>
    </location>
</feature>
<dbReference type="PANTHER" id="PTHR46858:SF5">
    <property type="entry name" value="E3 UBIQUITIN-PROTEIN LIGASE APD1-RELATED"/>
    <property type="match status" value="1"/>
</dbReference>
<feature type="transmembrane region" description="Helical" evidence="6">
    <location>
        <begin position="323"/>
        <end position="342"/>
    </location>
</feature>
<feature type="compositionally biased region" description="Low complexity" evidence="5">
    <location>
        <begin position="542"/>
        <end position="555"/>
    </location>
</feature>
<dbReference type="InterPro" id="IPR013083">
    <property type="entry name" value="Znf_RING/FYVE/PHD"/>
</dbReference>
<proteinExistence type="predicted"/>
<keyword evidence="9" id="KW-1185">Reference proteome</keyword>
<evidence type="ECO:0000259" key="7">
    <source>
        <dbReference type="PROSITE" id="PS50089"/>
    </source>
</evidence>
<reference evidence="8 9" key="1">
    <citation type="submission" date="2014-11" db="EMBL/GenBank/DDBJ databases">
        <authorList>
            <person name="Zhu J."/>
            <person name="Qi W."/>
            <person name="Song R."/>
        </authorList>
    </citation>
    <scope>NUCLEOTIDE SEQUENCE [LARGE SCALE GENOMIC DNA]</scope>
</reference>
<evidence type="ECO:0000313" key="9">
    <source>
        <dbReference type="Proteomes" id="UP000041254"/>
    </source>
</evidence>
<evidence type="ECO:0000256" key="4">
    <source>
        <dbReference type="PROSITE-ProRule" id="PRU00175"/>
    </source>
</evidence>
<organism evidence="8 9">
    <name type="scientific">Vitrella brassicaformis (strain CCMP3155)</name>
    <dbReference type="NCBI Taxonomy" id="1169540"/>
    <lineage>
        <taxon>Eukaryota</taxon>
        <taxon>Sar</taxon>
        <taxon>Alveolata</taxon>
        <taxon>Colpodellida</taxon>
        <taxon>Vitrellaceae</taxon>
        <taxon>Vitrella</taxon>
    </lineage>
</organism>
<feature type="region of interest" description="Disordered" evidence="5">
    <location>
        <begin position="536"/>
        <end position="559"/>
    </location>
</feature>
<gene>
    <name evidence="8" type="ORF">Vbra_21902</name>
</gene>
<feature type="region of interest" description="Disordered" evidence="5">
    <location>
        <begin position="1"/>
        <end position="27"/>
    </location>
</feature>
<feature type="transmembrane region" description="Helical" evidence="6">
    <location>
        <begin position="174"/>
        <end position="196"/>
    </location>
</feature>